<comment type="similarity">
    <text evidence="1">Belongs to the short-chain dehydrogenases/reductases (SDR) family.</text>
</comment>
<sequence length="257" mass="27310">MARIFITGSSDGLGSLTAKRLISLGHTVILHARNPSRARDAAAACPGASAVLVADLSSLEETKTLAAEADKHGPYDAILHNAGVYTEMEGVPGKSGLPTLFAVNTLAPYTLTCLMARPKRLVYVSSSLHMSGEPRVGVDGKGGKKILATRYGDSKLHNVMFAKAFARRWGPGVRCYSVDPGWVPTKMGGKSATDNLEEAIDSFVMLALGEGEEGWTPGGYFRGAKERKPSALAEDTAVQDRLLEELAEISGVPRPKE</sequence>
<keyword evidence="4" id="KW-1185">Reference proteome</keyword>
<dbReference type="PANTHER" id="PTHR24320:SF274">
    <property type="entry name" value="CHAIN DEHYDROGENASE, PUTATIVE (AFU_ORTHOLOGUE AFUA_4G00440)-RELATED"/>
    <property type="match status" value="1"/>
</dbReference>
<dbReference type="PANTHER" id="PTHR24320">
    <property type="entry name" value="RETINOL DEHYDROGENASE"/>
    <property type="match status" value="1"/>
</dbReference>
<evidence type="ECO:0000313" key="3">
    <source>
        <dbReference type="EMBL" id="KAK4117893.1"/>
    </source>
</evidence>
<organism evidence="3 4">
    <name type="scientific">Canariomyces notabilis</name>
    <dbReference type="NCBI Taxonomy" id="2074819"/>
    <lineage>
        <taxon>Eukaryota</taxon>
        <taxon>Fungi</taxon>
        <taxon>Dikarya</taxon>
        <taxon>Ascomycota</taxon>
        <taxon>Pezizomycotina</taxon>
        <taxon>Sordariomycetes</taxon>
        <taxon>Sordariomycetidae</taxon>
        <taxon>Sordariales</taxon>
        <taxon>Chaetomiaceae</taxon>
        <taxon>Canariomyces</taxon>
    </lineage>
</organism>
<proteinExistence type="inferred from homology"/>
<dbReference type="RefSeq" id="XP_064675463.1">
    <property type="nucleotide sequence ID" value="XM_064810835.1"/>
</dbReference>
<dbReference type="GeneID" id="89934960"/>
<dbReference type="GO" id="GO:0016491">
    <property type="term" value="F:oxidoreductase activity"/>
    <property type="evidence" value="ECO:0007669"/>
    <property type="project" value="UniProtKB-KW"/>
</dbReference>
<dbReference type="Gene3D" id="3.40.50.720">
    <property type="entry name" value="NAD(P)-binding Rossmann-like Domain"/>
    <property type="match status" value="1"/>
</dbReference>
<protein>
    <submittedName>
        <fullName evidence="3">NAD(P)-binding protein</fullName>
    </submittedName>
</protein>
<dbReference type="Proteomes" id="UP001302812">
    <property type="component" value="Unassembled WGS sequence"/>
</dbReference>
<keyword evidence="2" id="KW-0560">Oxidoreductase</keyword>
<name>A0AAN6YY54_9PEZI</name>
<dbReference type="SUPFAM" id="SSF51735">
    <property type="entry name" value="NAD(P)-binding Rossmann-fold domains"/>
    <property type="match status" value="1"/>
</dbReference>
<evidence type="ECO:0000256" key="2">
    <source>
        <dbReference type="ARBA" id="ARBA00023002"/>
    </source>
</evidence>
<evidence type="ECO:0000313" key="4">
    <source>
        <dbReference type="Proteomes" id="UP001302812"/>
    </source>
</evidence>
<gene>
    <name evidence="3" type="ORF">N656DRAFT_700074</name>
</gene>
<dbReference type="InterPro" id="IPR002347">
    <property type="entry name" value="SDR_fam"/>
</dbReference>
<dbReference type="PRINTS" id="PR00081">
    <property type="entry name" value="GDHRDH"/>
</dbReference>
<accession>A0AAN6YY54</accession>
<dbReference type="InterPro" id="IPR036291">
    <property type="entry name" value="NAD(P)-bd_dom_sf"/>
</dbReference>
<dbReference type="Pfam" id="PF00106">
    <property type="entry name" value="adh_short"/>
    <property type="match status" value="1"/>
</dbReference>
<dbReference type="EMBL" id="MU853332">
    <property type="protein sequence ID" value="KAK4117893.1"/>
    <property type="molecule type" value="Genomic_DNA"/>
</dbReference>
<reference evidence="3" key="2">
    <citation type="submission" date="2023-05" db="EMBL/GenBank/DDBJ databases">
        <authorList>
            <consortium name="Lawrence Berkeley National Laboratory"/>
            <person name="Steindorff A."/>
            <person name="Hensen N."/>
            <person name="Bonometti L."/>
            <person name="Westerberg I."/>
            <person name="Brannstrom I.O."/>
            <person name="Guillou S."/>
            <person name="Cros-Aarteil S."/>
            <person name="Calhoun S."/>
            <person name="Haridas S."/>
            <person name="Kuo A."/>
            <person name="Mondo S."/>
            <person name="Pangilinan J."/>
            <person name="Riley R."/>
            <person name="Labutti K."/>
            <person name="Andreopoulos B."/>
            <person name="Lipzen A."/>
            <person name="Chen C."/>
            <person name="Yanf M."/>
            <person name="Daum C."/>
            <person name="Ng V."/>
            <person name="Clum A."/>
            <person name="Ohm R."/>
            <person name="Martin F."/>
            <person name="Silar P."/>
            <person name="Natvig D."/>
            <person name="Lalanne C."/>
            <person name="Gautier V."/>
            <person name="Ament-Velasquez S.L."/>
            <person name="Kruys A."/>
            <person name="Hutchinson M.I."/>
            <person name="Powell A.J."/>
            <person name="Barry K."/>
            <person name="Miller A.N."/>
            <person name="Grigoriev I.V."/>
            <person name="Debuchy R."/>
            <person name="Gladieux P."/>
            <person name="Thoren M.H."/>
            <person name="Johannesson H."/>
        </authorList>
    </citation>
    <scope>NUCLEOTIDE SEQUENCE</scope>
    <source>
        <strain evidence="3">CBS 508.74</strain>
    </source>
</reference>
<evidence type="ECO:0000256" key="1">
    <source>
        <dbReference type="ARBA" id="ARBA00006484"/>
    </source>
</evidence>
<comment type="caution">
    <text evidence="3">The sequence shown here is derived from an EMBL/GenBank/DDBJ whole genome shotgun (WGS) entry which is preliminary data.</text>
</comment>
<reference evidence="3" key="1">
    <citation type="journal article" date="2023" name="Mol. Phylogenet. Evol.">
        <title>Genome-scale phylogeny and comparative genomics of the fungal order Sordariales.</title>
        <authorList>
            <person name="Hensen N."/>
            <person name="Bonometti L."/>
            <person name="Westerberg I."/>
            <person name="Brannstrom I.O."/>
            <person name="Guillou S."/>
            <person name="Cros-Aarteil S."/>
            <person name="Calhoun S."/>
            <person name="Haridas S."/>
            <person name="Kuo A."/>
            <person name="Mondo S."/>
            <person name="Pangilinan J."/>
            <person name="Riley R."/>
            <person name="LaButti K."/>
            <person name="Andreopoulos B."/>
            <person name="Lipzen A."/>
            <person name="Chen C."/>
            <person name="Yan M."/>
            <person name="Daum C."/>
            <person name="Ng V."/>
            <person name="Clum A."/>
            <person name="Steindorff A."/>
            <person name="Ohm R.A."/>
            <person name="Martin F."/>
            <person name="Silar P."/>
            <person name="Natvig D.O."/>
            <person name="Lalanne C."/>
            <person name="Gautier V."/>
            <person name="Ament-Velasquez S.L."/>
            <person name="Kruys A."/>
            <person name="Hutchinson M.I."/>
            <person name="Powell A.J."/>
            <person name="Barry K."/>
            <person name="Miller A.N."/>
            <person name="Grigoriev I.V."/>
            <person name="Debuchy R."/>
            <person name="Gladieux P."/>
            <person name="Hiltunen Thoren M."/>
            <person name="Johannesson H."/>
        </authorList>
    </citation>
    <scope>NUCLEOTIDE SEQUENCE</scope>
    <source>
        <strain evidence="3">CBS 508.74</strain>
    </source>
</reference>
<dbReference type="AlphaFoldDB" id="A0AAN6YY54"/>